<dbReference type="GeneID" id="40323349"/>
<evidence type="ECO:0000259" key="3">
    <source>
        <dbReference type="PROSITE" id="PS50103"/>
    </source>
</evidence>
<proteinExistence type="predicted"/>
<dbReference type="InterPro" id="IPR000571">
    <property type="entry name" value="Znf_CCCH"/>
</dbReference>
<dbReference type="PANTHER" id="PTHR37035:SF6">
    <property type="entry name" value="RNA-BINDING PROTEIN ZCH321"/>
    <property type="match status" value="1"/>
</dbReference>
<evidence type="ECO:0000313" key="4">
    <source>
        <dbReference type="EMBL" id="RNE96393.1"/>
    </source>
</evidence>
<comment type="caution">
    <text evidence="4">The sequence shown here is derived from an EMBL/GenBank/DDBJ whole genome shotgun (WGS) entry which is preliminary data.</text>
</comment>
<dbReference type="PANTHER" id="PTHR37035">
    <property type="entry name" value="C3H1-TYPE DOMAIN-CONTAINING PROTEIN-RELATED"/>
    <property type="match status" value="1"/>
</dbReference>
<dbReference type="PROSITE" id="PS50103">
    <property type="entry name" value="ZF_C3H1"/>
    <property type="match status" value="2"/>
</dbReference>
<keyword evidence="5" id="KW-1185">Reference proteome</keyword>
<keyword evidence="1" id="KW-0863">Zinc-finger</keyword>
<dbReference type="RefSeq" id="XP_029223330.1">
    <property type="nucleotide sequence ID" value="XM_029376547.1"/>
</dbReference>
<organism evidence="4 5">
    <name type="scientific">Trypanosoma conorhini</name>
    <dbReference type="NCBI Taxonomy" id="83891"/>
    <lineage>
        <taxon>Eukaryota</taxon>
        <taxon>Discoba</taxon>
        <taxon>Euglenozoa</taxon>
        <taxon>Kinetoplastea</taxon>
        <taxon>Metakinetoplastina</taxon>
        <taxon>Trypanosomatida</taxon>
        <taxon>Trypanosomatidae</taxon>
        <taxon>Trypanosoma</taxon>
    </lineage>
</organism>
<dbReference type="EMBL" id="MKKU01001270">
    <property type="protein sequence ID" value="RNE96393.1"/>
    <property type="molecule type" value="Genomic_DNA"/>
</dbReference>
<dbReference type="InterPro" id="IPR053125">
    <property type="entry name" value="RNA-bd_mRNA_stabilization_reg"/>
</dbReference>
<gene>
    <name evidence="4" type="ORF">Tco025E_09738</name>
</gene>
<feature type="region of interest" description="Disordered" evidence="2">
    <location>
        <begin position="222"/>
        <end position="244"/>
    </location>
</feature>
<dbReference type="OrthoDB" id="260236at2759"/>
<feature type="region of interest" description="Disordered" evidence="2">
    <location>
        <begin position="388"/>
        <end position="425"/>
    </location>
</feature>
<evidence type="ECO:0000256" key="1">
    <source>
        <dbReference type="PROSITE-ProRule" id="PRU00723"/>
    </source>
</evidence>
<feature type="domain" description="C3H1-type" evidence="3">
    <location>
        <begin position="63"/>
        <end position="85"/>
    </location>
</feature>
<keyword evidence="1" id="KW-0862">Zinc</keyword>
<dbReference type="AlphaFoldDB" id="A0A422MT73"/>
<feature type="compositionally biased region" description="Polar residues" evidence="2">
    <location>
        <begin position="232"/>
        <end position="244"/>
    </location>
</feature>
<evidence type="ECO:0000256" key="2">
    <source>
        <dbReference type="SAM" id="MobiDB-lite"/>
    </source>
</evidence>
<feature type="domain" description="C3H1-type" evidence="3">
    <location>
        <begin position="185"/>
        <end position="212"/>
    </location>
</feature>
<feature type="zinc finger region" description="C3H1-type" evidence="1">
    <location>
        <begin position="185"/>
        <end position="212"/>
    </location>
</feature>
<evidence type="ECO:0000313" key="5">
    <source>
        <dbReference type="Proteomes" id="UP000284403"/>
    </source>
</evidence>
<reference evidence="4 5" key="1">
    <citation type="journal article" date="2018" name="BMC Genomics">
        <title>Genomic comparison of Trypanosoma conorhini and Trypanosoma rangeli to Trypanosoma cruzi strains of high and low virulence.</title>
        <authorList>
            <person name="Bradwell K.R."/>
            <person name="Koparde V.N."/>
            <person name="Matveyev A.V."/>
            <person name="Serrano M.G."/>
            <person name="Alves J.M."/>
            <person name="Parikh H."/>
            <person name="Huang B."/>
            <person name="Lee V."/>
            <person name="Espinosa-Alvarez O."/>
            <person name="Ortiz P.A."/>
            <person name="Costa-Martins A.G."/>
            <person name="Teixeira M.M."/>
            <person name="Buck G.A."/>
        </authorList>
    </citation>
    <scope>NUCLEOTIDE SEQUENCE [LARGE SCALE GENOMIC DNA]</scope>
    <source>
        <strain evidence="4 5">025E</strain>
    </source>
</reference>
<feature type="compositionally biased region" description="Low complexity" evidence="2">
    <location>
        <begin position="401"/>
        <end position="410"/>
    </location>
</feature>
<sequence length="436" mass="47626">MIPQQQSFDSTSDPVVGVSRHLAKRSDGTLCMVVVDPATRKLLIPCNCIYPTRAQQRATIPSLCQLFLQGRCRQGPQCHQVHASVDAVVALRSQVGSLPWCCTLHGDRDHANAMNERSWLSKVVLYIPEVSFEGGYVPLRRLSYTPSLRRILKERPDRLMPEVDEKDIGDKAGARGEGSRLVLDASDQPICRLHIFDRCRYADDCRFLHLCKEITNSYFTSQDAGNAKPASRGQQNTSVFTSVSRQQKLRGYPLQYSANESVPSNAPSQVWSFTCQNTWDVSAASSWPMYPAPELAEVTAARGGARAAMMVQQVPPPSPTPVTPNGSFCAPTVEGSVQGLSFPENAYMNGSYTLEPTLLVAKTPPCANAHRASSSIKVSLSLLESDGEMDADRPAWDEDSPSSSPDGVSGLPAVTGGTASKRHWQHNPYRAASLFT</sequence>
<protein>
    <recommendedName>
        <fullName evidence="3">C3H1-type domain-containing protein</fullName>
    </recommendedName>
</protein>
<feature type="zinc finger region" description="C3H1-type" evidence="1">
    <location>
        <begin position="63"/>
        <end position="85"/>
    </location>
</feature>
<dbReference type="Proteomes" id="UP000284403">
    <property type="component" value="Unassembled WGS sequence"/>
</dbReference>
<accession>A0A422MT73</accession>
<name>A0A422MT73_9TRYP</name>
<dbReference type="GO" id="GO:0008270">
    <property type="term" value="F:zinc ion binding"/>
    <property type="evidence" value="ECO:0007669"/>
    <property type="project" value="UniProtKB-KW"/>
</dbReference>
<keyword evidence="1" id="KW-0479">Metal-binding</keyword>
<dbReference type="SMART" id="SM00356">
    <property type="entry name" value="ZnF_C3H1"/>
    <property type="match status" value="2"/>
</dbReference>